<feature type="compositionally biased region" description="Low complexity" evidence="2">
    <location>
        <begin position="16"/>
        <end position="32"/>
    </location>
</feature>
<protein>
    <recommendedName>
        <fullName evidence="4">ZFPL1-like B-box zinc-binding domain-containing protein</fullName>
    </recommendedName>
</protein>
<reference evidence="5 6" key="1">
    <citation type="journal article" date="2024" name="G3 (Bethesda)">
        <title>Genome assembly of Hibiscus sabdariffa L. provides insights into metabolisms of medicinal natural products.</title>
        <authorList>
            <person name="Kim T."/>
        </authorList>
    </citation>
    <scope>NUCLEOTIDE SEQUENCE [LARGE SCALE GENOMIC DNA]</scope>
    <source>
        <strain evidence="5">TK-2024</strain>
        <tissue evidence="5">Old leaves</tissue>
    </source>
</reference>
<comment type="caution">
    <text evidence="5">The sequence shown here is derived from an EMBL/GenBank/DDBJ whole genome shotgun (WGS) entry which is preliminary data.</text>
</comment>
<feature type="region of interest" description="Disordered" evidence="2">
    <location>
        <begin position="1"/>
        <end position="46"/>
    </location>
</feature>
<dbReference type="Proteomes" id="UP001396334">
    <property type="component" value="Unassembled WGS sequence"/>
</dbReference>
<gene>
    <name evidence="5" type="ORF">V6N11_041998</name>
</gene>
<evidence type="ECO:0000256" key="1">
    <source>
        <dbReference type="ARBA" id="ARBA00010016"/>
    </source>
</evidence>
<evidence type="ECO:0000256" key="2">
    <source>
        <dbReference type="SAM" id="MobiDB-lite"/>
    </source>
</evidence>
<dbReference type="Pfam" id="PF25993">
    <property type="entry name" value="zf-B_box_ZFPL1"/>
    <property type="match status" value="1"/>
</dbReference>
<evidence type="ECO:0000313" key="5">
    <source>
        <dbReference type="EMBL" id="KAK9004530.1"/>
    </source>
</evidence>
<keyword evidence="3" id="KW-0812">Transmembrane</keyword>
<dbReference type="InterPro" id="IPR058731">
    <property type="entry name" value="Znf-B_box_ZFPL1-like"/>
</dbReference>
<feature type="region of interest" description="Disordered" evidence="2">
    <location>
        <begin position="546"/>
        <end position="571"/>
    </location>
</feature>
<feature type="compositionally biased region" description="Polar residues" evidence="2">
    <location>
        <begin position="477"/>
        <end position="496"/>
    </location>
</feature>
<dbReference type="Pfam" id="PF04484">
    <property type="entry name" value="QWRF"/>
    <property type="match status" value="1"/>
</dbReference>
<dbReference type="InterPro" id="IPR007573">
    <property type="entry name" value="QWRF"/>
</dbReference>
<dbReference type="CDD" id="cd19756">
    <property type="entry name" value="Bbox2"/>
    <property type="match status" value="1"/>
</dbReference>
<feature type="compositionally biased region" description="Polar residues" evidence="2">
    <location>
        <begin position="433"/>
        <end position="448"/>
    </location>
</feature>
<comment type="similarity">
    <text evidence="1">Belongs to the QWRF family.</text>
</comment>
<keyword evidence="3" id="KW-0472">Membrane</keyword>
<dbReference type="PANTHER" id="PTHR31807">
    <property type="entry name" value="AUGMIN FAMILY MEMBER"/>
    <property type="match status" value="1"/>
</dbReference>
<keyword evidence="3" id="KW-1133">Transmembrane helix</keyword>
<feature type="transmembrane region" description="Helical" evidence="3">
    <location>
        <begin position="577"/>
        <end position="597"/>
    </location>
</feature>
<evidence type="ECO:0000313" key="6">
    <source>
        <dbReference type="Proteomes" id="UP001396334"/>
    </source>
</evidence>
<keyword evidence="6" id="KW-1185">Reference proteome</keyword>
<evidence type="ECO:0000256" key="3">
    <source>
        <dbReference type="SAM" id="Phobius"/>
    </source>
</evidence>
<evidence type="ECO:0000259" key="4">
    <source>
        <dbReference type="Pfam" id="PF25993"/>
    </source>
</evidence>
<proteinExistence type="inferred from homology"/>
<name>A0ABR2QV01_9ROSI</name>
<feature type="domain" description="ZFPL1-like B-box zinc-binding" evidence="4">
    <location>
        <begin position="358"/>
        <end position="387"/>
    </location>
</feature>
<dbReference type="EMBL" id="JBBPBN010000030">
    <property type="protein sequence ID" value="KAK9004530.1"/>
    <property type="molecule type" value="Genomic_DNA"/>
</dbReference>
<feature type="region of interest" description="Disordered" evidence="2">
    <location>
        <begin position="431"/>
        <end position="498"/>
    </location>
</feature>
<dbReference type="PANTHER" id="PTHR31807:SF2">
    <property type="entry name" value="PROTEIN SNOWY COTYLEDON 3"/>
    <property type="match status" value="1"/>
</dbReference>
<feature type="compositionally biased region" description="Polar residues" evidence="2">
    <location>
        <begin position="1"/>
        <end position="10"/>
    </location>
</feature>
<accession>A0ABR2QV01</accession>
<organism evidence="5 6">
    <name type="scientific">Hibiscus sabdariffa</name>
    <name type="common">roselle</name>
    <dbReference type="NCBI Taxonomy" id="183260"/>
    <lineage>
        <taxon>Eukaryota</taxon>
        <taxon>Viridiplantae</taxon>
        <taxon>Streptophyta</taxon>
        <taxon>Embryophyta</taxon>
        <taxon>Tracheophyta</taxon>
        <taxon>Spermatophyta</taxon>
        <taxon>Magnoliopsida</taxon>
        <taxon>eudicotyledons</taxon>
        <taxon>Gunneridae</taxon>
        <taxon>Pentapetalae</taxon>
        <taxon>rosids</taxon>
        <taxon>malvids</taxon>
        <taxon>Malvales</taxon>
        <taxon>Malvaceae</taxon>
        <taxon>Malvoideae</taxon>
        <taxon>Hibiscus</taxon>
    </lineage>
</organism>
<sequence length="618" mass="68196">MAAKTTTSRFPSPLISRSTNTTPPSTVTPSLPKRSQSVDRRRVSKGNNVNALEASVATKVLITSTRSLSVSFQRETFSLRTKTQVSDHGENSKPVDQQLLLNRTQKGNLCSNMLSRSSDCDSVKMFEYSAMLAKPMKRSMKLNEREVQGLLGVSSSANSTSTVSLSIDVRRKKIGEDRSVDAHTLRLIYNRYLQWRFVNAKADASFMVHKQRAEKNLRIASVRTSELRNSVHLQQNQVDAAEAKTETLFILKGQMAYLEAWAVLDNGHVRFIARSNRSIKGINDSPHEMLLVQIDIRSLKDAIGSAVDVMQAMTSSISSLSPKVEEMSSLMDELVNVSANEKVLLQQCKNLLSMLAANQATKLYCFVHKVPVCGECICFPEHQICVIWPPKSVKDSTSRLHSLLEEAITQAGMEKTLFGNHPPPAFASDPLININSTGRDHGGNSSPAVSKDEGYSAIGGPSKLTATEKTEIEGPSSAENYMKTSSPVTPVATTRKGTVHVDKQNPEISYADDEDGNLKKYCRRGPLRHKFLRALIPLWSSALPTLPVTAPPRKDADDGPEGRSKHQRSKRMDPRKILLVMAIMGCMATMGILYYRIAQRSLGEGLVEEEPKPIVTSN</sequence>
<feature type="compositionally biased region" description="Basic and acidic residues" evidence="2">
    <location>
        <begin position="552"/>
        <end position="571"/>
    </location>
</feature>